<comment type="caution">
    <text evidence="10">The sequence shown here is derived from an EMBL/GenBank/DDBJ whole genome shotgun (WGS) entry which is preliminary data.</text>
</comment>
<dbReference type="GO" id="GO:0022857">
    <property type="term" value="F:transmembrane transporter activity"/>
    <property type="evidence" value="ECO:0007669"/>
    <property type="project" value="TreeGrafter"/>
</dbReference>
<dbReference type="InterPro" id="IPR003838">
    <property type="entry name" value="ABC3_permease_C"/>
</dbReference>
<comment type="subcellular location">
    <subcellularLocation>
        <location evidence="1">Cell membrane</location>
        <topology evidence="1">Multi-pass membrane protein</topology>
    </subcellularLocation>
</comment>
<dbReference type="InterPro" id="IPR050250">
    <property type="entry name" value="Macrolide_Exporter_MacB"/>
</dbReference>
<feature type="transmembrane region" description="Helical" evidence="7">
    <location>
        <begin position="267"/>
        <end position="292"/>
    </location>
</feature>
<feature type="transmembrane region" description="Helical" evidence="7">
    <location>
        <begin position="25"/>
        <end position="46"/>
    </location>
</feature>
<organism evidence="10 11">
    <name type="scientific">Varibaculum cambriense</name>
    <dbReference type="NCBI Taxonomy" id="184870"/>
    <lineage>
        <taxon>Bacteria</taxon>
        <taxon>Bacillati</taxon>
        <taxon>Actinomycetota</taxon>
        <taxon>Actinomycetes</taxon>
        <taxon>Actinomycetales</taxon>
        <taxon>Actinomycetaceae</taxon>
        <taxon>Varibaculum</taxon>
    </lineage>
</organism>
<dbReference type="Proteomes" id="UP001200537">
    <property type="component" value="Unassembled WGS sequence"/>
</dbReference>
<keyword evidence="3 7" id="KW-0812">Transmembrane</keyword>
<keyword evidence="4 7" id="KW-1133">Transmembrane helix</keyword>
<dbReference type="EMBL" id="JAKNHJ010000007">
    <property type="protein sequence ID" value="MCG4617752.1"/>
    <property type="molecule type" value="Genomic_DNA"/>
</dbReference>
<evidence type="ECO:0000313" key="11">
    <source>
        <dbReference type="Proteomes" id="UP001200537"/>
    </source>
</evidence>
<gene>
    <name evidence="10" type="ORF">L0M99_04480</name>
</gene>
<evidence type="ECO:0000259" key="9">
    <source>
        <dbReference type="Pfam" id="PF12704"/>
    </source>
</evidence>
<keyword evidence="2" id="KW-1003">Cell membrane</keyword>
<protein>
    <submittedName>
        <fullName evidence="10">ABC transporter permease</fullName>
    </submittedName>
</protein>
<evidence type="ECO:0000256" key="2">
    <source>
        <dbReference type="ARBA" id="ARBA00022475"/>
    </source>
</evidence>
<evidence type="ECO:0000256" key="5">
    <source>
        <dbReference type="ARBA" id="ARBA00023136"/>
    </source>
</evidence>
<evidence type="ECO:0000256" key="6">
    <source>
        <dbReference type="ARBA" id="ARBA00038076"/>
    </source>
</evidence>
<dbReference type="AlphaFoldDB" id="A0AAJ1EV70"/>
<dbReference type="InterPro" id="IPR025857">
    <property type="entry name" value="MacB_PCD"/>
</dbReference>
<dbReference type="PANTHER" id="PTHR30572">
    <property type="entry name" value="MEMBRANE COMPONENT OF TRANSPORTER-RELATED"/>
    <property type="match status" value="1"/>
</dbReference>
<sequence>MTRVNWGLLLQQSLGAIWGRKMRSVMTAFGITVGILVFLVTLGWSLSASADINATFDERTATTITVTAREDAEQILDKNFTDRVTKMQGVKAAGRYSSAPQADCHTHPGETQTTPIIVADPGFLQASGMKVKSGRFFDKSIERIPGPVALLGPTAANNLDMTTTDGTTRIICDGKSIPVFGVLSSTGQAAGASSAVIISKNLDGSDVSYQAGEGLAGVVETELGATKKVAAALPYAVSARHSELVAVRMPPSTEELRGKVTTSLNTMAIGVSILSLVVGAIGIMTTTLTSVIERTTEIGLRRSLGARPRHIACQFIIEGVFLGGIGAFFGVLLGLVSLLVLVKLQGWTPVMYPLIPVLLIPGGMIIGILSSLVPALRAAKIPPAAALRH</sequence>
<evidence type="ECO:0000313" key="10">
    <source>
        <dbReference type="EMBL" id="MCG4617752.1"/>
    </source>
</evidence>
<evidence type="ECO:0000256" key="4">
    <source>
        <dbReference type="ARBA" id="ARBA00022989"/>
    </source>
</evidence>
<dbReference type="GO" id="GO:0005886">
    <property type="term" value="C:plasma membrane"/>
    <property type="evidence" value="ECO:0007669"/>
    <property type="project" value="UniProtKB-SubCell"/>
</dbReference>
<feature type="transmembrane region" description="Helical" evidence="7">
    <location>
        <begin position="354"/>
        <end position="373"/>
    </location>
</feature>
<accession>A0AAJ1EV70</accession>
<feature type="domain" description="ABC3 transporter permease C-terminal" evidence="8">
    <location>
        <begin position="271"/>
        <end position="383"/>
    </location>
</feature>
<feature type="domain" description="MacB-like periplasmic core" evidence="9">
    <location>
        <begin position="24"/>
        <end position="202"/>
    </location>
</feature>
<evidence type="ECO:0000256" key="7">
    <source>
        <dbReference type="SAM" id="Phobius"/>
    </source>
</evidence>
<name>A0AAJ1EV70_9ACTO</name>
<dbReference type="Pfam" id="PF12704">
    <property type="entry name" value="MacB_PCD"/>
    <property type="match status" value="1"/>
</dbReference>
<dbReference type="RefSeq" id="WP_238127908.1">
    <property type="nucleotide sequence ID" value="NZ_JAKNHJ010000007.1"/>
</dbReference>
<keyword evidence="5 7" id="KW-0472">Membrane</keyword>
<dbReference type="PANTHER" id="PTHR30572:SF4">
    <property type="entry name" value="ABC TRANSPORTER PERMEASE YTRF"/>
    <property type="match status" value="1"/>
</dbReference>
<feature type="transmembrane region" description="Helical" evidence="7">
    <location>
        <begin position="313"/>
        <end position="342"/>
    </location>
</feature>
<evidence type="ECO:0000256" key="1">
    <source>
        <dbReference type="ARBA" id="ARBA00004651"/>
    </source>
</evidence>
<comment type="similarity">
    <text evidence="6">Belongs to the ABC-4 integral membrane protein family.</text>
</comment>
<dbReference type="Pfam" id="PF02687">
    <property type="entry name" value="FtsX"/>
    <property type="match status" value="1"/>
</dbReference>
<proteinExistence type="inferred from homology"/>
<reference evidence="10" key="1">
    <citation type="submission" date="2022-01" db="EMBL/GenBank/DDBJ databases">
        <title>Collection of gut derived symbiotic bacterial strains cultured from healthy donors.</title>
        <authorList>
            <person name="Lin H."/>
            <person name="Kohout C."/>
            <person name="Waligurski E."/>
            <person name="Pamer E.G."/>
        </authorList>
    </citation>
    <scope>NUCLEOTIDE SEQUENCE</scope>
    <source>
        <strain evidence="10">DFI.7.46</strain>
    </source>
</reference>
<evidence type="ECO:0000259" key="8">
    <source>
        <dbReference type="Pfam" id="PF02687"/>
    </source>
</evidence>
<evidence type="ECO:0000256" key="3">
    <source>
        <dbReference type="ARBA" id="ARBA00022692"/>
    </source>
</evidence>